<sequence>MVGWTLHFTKSRFREMVIAVRADDFNLIESDLNSTLVTRYLVVPEGGSDVGHSLITVRTSWHGADGFIKYIERILAPAMMRKIHAAYLTNVKQRCEQAPHKVQP</sequence>
<gene>
    <name evidence="1" type="ORF">I540_2579</name>
</gene>
<name>X8DRR6_9MYCO</name>
<dbReference type="PATRIC" id="fig|1299321.3.peg.2498"/>
<protein>
    <recommendedName>
        <fullName evidence="3">Polyketide cyclase / dehydrase and lipid transport</fullName>
    </recommendedName>
</protein>
<reference evidence="1 2" key="1">
    <citation type="submission" date="2013-12" db="EMBL/GenBank/DDBJ databases">
        <authorList>
            <person name="Zelazny A."/>
            <person name="Olivier K."/>
            <person name="Holland S."/>
            <person name="Lenaerts A."/>
            <person name="Ordway D."/>
            <person name="DeGroote M.A."/>
            <person name="Parker T."/>
            <person name="Sizemore C."/>
            <person name="Tallon L.J."/>
            <person name="Sadzewicz L.K."/>
            <person name="Sengamalay N."/>
            <person name="Fraser C.M."/>
            <person name="Hine E."/>
            <person name="Shefchek K.A."/>
            <person name="Das S.P."/>
            <person name="Tettelin H."/>
        </authorList>
    </citation>
    <scope>NUCLEOTIDE SEQUENCE [LARGE SCALE GENOMIC DNA]</scope>
    <source>
        <strain evidence="1 2">1513</strain>
    </source>
</reference>
<evidence type="ECO:0000313" key="1">
    <source>
        <dbReference type="EMBL" id="EUA70731.1"/>
    </source>
</evidence>
<comment type="caution">
    <text evidence="1">The sequence shown here is derived from an EMBL/GenBank/DDBJ whole genome shotgun (WGS) entry which is preliminary data.</text>
</comment>
<accession>X8DRR6</accession>
<evidence type="ECO:0008006" key="3">
    <source>
        <dbReference type="Google" id="ProtNLM"/>
    </source>
</evidence>
<proteinExistence type="predicted"/>
<dbReference type="AlphaFoldDB" id="X8DRR6"/>
<dbReference type="Proteomes" id="UP000023351">
    <property type="component" value="Unassembled WGS sequence"/>
</dbReference>
<dbReference type="EMBL" id="JAOJ01000002">
    <property type="protein sequence ID" value="EUA70731.1"/>
    <property type="molecule type" value="Genomic_DNA"/>
</dbReference>
<organism evidence="1 2">
    <name type="scientific">Mycobacteroides abscessus subsp. bolletii 1513</name>
    <dbReference type="NCBI Taxonomy" id="1299321"/>
    <lineage>
        <taxon>Bacteria</taxon>
        <taxon>Bacillati</taxon>
        <taxon>Actinomycetota</taxon>
        <taxon>Actinomycetes</taxon>
        <taxon>Mycobacteriales</taxon>
        <taxon>Mycobacteriaceae</taxon>
        <taxon>Mycobacteroides</taxon>
        <taxon>Mycobacteroides abscessus</taxon>
    </lineage>
</organism>
<evidence type="ECO:0000313" key="2">
    <source>
        <dbReference type="Proteomes" id="UP000023351"/>
    </source>
</evidence>